<evidence type="ECO:0000313" key="3">
    <source>
        <dbReference type="EMBL" id="ETN39477.1"/>
    </source>
</evidence>
<dbReference type="Proteomes" id="UP000030752">
    <property type="component" value="Unassembled WGS sequence"/>
</dbReference>
<accession>W2RSR1</accession>
<evidence type="ECO:0000256" key="1">
    <source>
        <dbReference type="SAM" id="MobiDB-lite"/>
    </source>
</evidence>
<dbReference type="AlphaFoldDB" id="W2RSR1"/>
<feature type="compositionally biased region" description="Low complexity" evidence="1">
    <location>
        <begin position="274"/>
        <end position="290"/>
    </location>
</feature>
<dbReference type="GeneID" id="19973040"/>
<dbReference type="Pfam" id="PF14420">
    <property type="entry name" value="Clr5"/>
    <property type="match status" value="1"/>
</dbReference>
<dbReference type="EMBL" id="KB822721">
    <property type="protein sequence ID" value="ETN39477.1"/>
    <property type="molecule type" value="Genomic_DNA"/>
</dbReference>
<feature type="region of interest" description="Disordered" evidence="1">
    <location>
        <begin position="1"/>
        <end position="20"/>
    </location>
</feature>
<dbReference type="PANTHER" id="PTHR38788">
    <property type="entry name" value="CLR5 DOMAIN-CONTAINING PROTEIN"/>
    <property type="match status" value="1"/>
</dbReference>
<feature type="domain" description="Clr5" evidence="2">
    <location>
        <begin position="29"/>
        <end position="79"/>
    </location>
</feature>
<dbReference type="eggNOG" id="ENOG502SPZA">
    <property type="taxonomic scope" value="Eukaryota"/>
</dbReference>
<organism evidence="3 4">
    <name type="scientific">Cyphellophora europaea (strain CBS 101466)</name>
    <name type="common">Phialophora europaea</name>
    <dbReference type="NCBI Taxonomy" id="1220924"/>
    <lineage>
        <taxon>Eukaryota</taxon>
        <taxon>Fungi</taxon>
        <taxon>Dikarya</taxon>
        <taxon>Ascomycota</taxon>
        <taxon>Pezizomycotina</taxon>
        <taxon>Eurotiomycetes</taxon>
        <taxon>Chaetothyriomycetidae</taxon>
        <taxon>Chaetothyriales</taxon>
        <taxon>Cyphellophoraceae</taxon>
        <taxon>Cyphellophora</taxon>
    </lineage>
</organism>
<keyword evidence="4" id="KW-1185">Reference proteome</keyword>
<protein>
    <recommendedName>
        <fullName evidence="2">Clr5 domain-containing protein</fullName>
    </recommendedName>
</protein>
<evidence type="ECO:0000259" key="2">
    <source>
        <dbReference type="Pfam" id="PF14420"/>
    </source>
</evidence>
<dbReference type="InterPro" id="IPR025676">
    <property type="entry name" value="Clr5_dom"/>
</dbReference>
<dbReference type="PANTHER" id="PTHR38788:SF3">
    <property type="entry name" value="CLR5 DOMAIN-CONTAINING PROTEIN"/>
    <property type="match status" value="1"/>
</dbReference>
<proteinExistence type="predicted"/>
<dbReference type="HOGENOM" id="CLU_028489_0_0_1"/>
<dbReference type="InParanoid" id="W2RSR1"/>
<feature type="region of interest" description="Disordered" evidence="1">
    <location>
        <begin position="274"/>
        <end position="293"/>
    </location>
</feature>
<dbReference type="OrthoDB" id="194358at2759"/>
<dbReference type="VEuPathDB" id="FungiDB:HMPREF1541_05701"/>
<name>W2RSR1_CYPE1</name>
<reference evidence="3 4" key="1">
    <citation type="submission" date="2013-03" db="EMBL/GenBank/DDBJ databases">
        <title>The Genome Sequence of Phialophora europaea CBS 101466.</title>
        <authorList>
            <consortium name="The Broad Institute Genomics Platform"/>
            <person name="Cuomo C."/>
            <person name="de Hoog S."/>
            <person name="Gorbushina A."/>
            <person name="Walker B."/>
            <person name="Young S.K."/>
            <person name="Zeng Q."/>
            <person name="Gargeya S."/>
            <person name="Fitzgerald M."/>
            <person name="Haas B."/>
            <person name="Abouelleil A."/>
            <person name="Allen A.W."/>
            <person name="Alvarado L."/>
            <person name="Arachchi H.M."/>
            <person name="Berlin A.M."/>
            <person name="Chapman S.B."/>
            <person name="Gainer-Dewar J."/>
            <person name="Goldberg J."/>
            <person name="Griggs A."/>
            <person name="Gujja S."/>
            <person name="Hansen M."/>
            <person name="Howarth C."/>
            <person name="Imamovic A."/>
            <person name="Ireland A."/>
            <person name="Larimer J."/>
            <person name="McCowan C."/>
            <person name="Murphy C."/>
            <person name="Pearson M."/>
            <person name="Poon T.W."/>
            <person name="Priest M."/>
            <person name="Roberts A."/>
            <person name="Saif S."/>
            <person name="Shea T."/>
            <person name="Sisk P."/>
            <person name="Sykes S."/>
            <person name="Wortman J."/>
            <person name="Nusbaum C."/>
            <person name="Birren B."/>
        </authorList>
    </citation>
    <scope>NUCLEOTIDE SEQUENCE [LARGE SCALE GENOMIC DNA]</scope>
    <source>
        <strain evidence="3 4">CBS 101466</strain>
    </source>
</reference>
<gene>
    <name evidence="3" type="ORF">HMPREF1541_05701</name>
</gene>
<dbReference type="RefSeq" id="XP_008718262.1">
    <property type="nucleotide sequence ID" value="XM_008720040.1"/>
</dbReference>
<sequence length="574" mass="64588">MTFPTLMPRSTRPGVPMVPEPQRVPTHIEWAAFYPEIERLYVHERRKLRYVMQYMEREHGLKATTQMYKKRFTKWGFHKNSRQSVVATPAPRQSREKGISARAKRSSHTCLCSLPASLRLNSHDRLMLTFLTNVKTWSAAFFEMVQTDVAAQAYCQQRVQTDWPSPERTKDISLSIKLVADLLSRGEGTMAGRMARKAFLLVEEILALDGPALMWNLLEIMHYMVVLHHEQLFQMLVTHLLALVKNRVPETHPLPTMLCGLREIVISFVDAASSPDSATSTTTSSSPSSSCYTESIDVTGPGHYSPLSQTLSPLIHRAWTLNAEILFERFDPGLFELYFCIQWDTCTIGPPKSIISAAHQWFKQIEAQHLYSTGAEACGGLYRFDIHSIGRESTLEPLSTLTMASPLPEEYEMLRDNSIAALRKYGRAIFDTGVHPNGDTTALLRILAGLVKAEFLDEWPSVSEGIDAAGPMARRVQRVHASNVACAIKTLIDINPTYAEDDLAAFSDAVESMRSVVTLMEYGYGEVNPAVVREMWLLQDALLAADQHLEARQIERSALSRLEKYIEDIPVDTA</sequence>
<evidence type="ECO:0000313" key="4">
    <source>
        <dbReference type="Proteomes" id="UP000030752"/>
    </source>
</evidence>